<gene>
    <name evidence="1" type="ORF">PVL29_008379</name>
</gene>
<name>A0AA39DUJ7_VITRO</name>
<dbReference type="EMBL" id="JARBHA010000007">
    <property type="protein sequence ID" value="KAJ9696100.1"/>
    <property type="molecule type" value="Genomic_DNA"/>
</dbReference>
<proteinExistence type="predicted"/>
<protein>
    <submittedName>
        <fullName evidence="1">Uncharacterized protein</fullName>
    </submittedName>
</protein>
<dbReference type="Proteomes" id="UP001168098">
    <property type="component" value="Unassembled WGS sequence"/>
</dbReference>
<evidence type="ECO:0000313" key="2">
    <source>
        <dbReference type="Proteomes" id="UP001168098"/>
    </source>
</evidence>
<organism evidence="1 2">
    <name type="scientific">Vitis rotundifolia</name>
    <name type="common">Muscadine grape</name>
    <dbReference type="NCBI Taxonomy" id="103349"/>
    <lineage>
        <taxon>Eukaryota</taxon>
        <taxon>Viridiplantae</taxon>
        <taxon>Streptophyta</taxon>
        <taxon>Embryophyta</taxon>
        <taxon>Tracheophyta</taxon>
        <taxon>Spermatophyta</taxon>
        <taxon>Magnoliopsida</taxon>
        <taxon>eudicotyledons</taxon>
        <taxon>Gunneridae</taxon>
        <taxon>Pentapetalae</taxon>
        <taxon>rosids</taxon>
        <taxon>Vitales</taxon>
        <taxon>Vitaceae</taxon>
        <taxon>Viteae</taxon>
        <taxon>Vitis</taxon>
    </lineage>
</organism>
<accession>A0AA39DUJ7</accession>
<sequence length="172" mass="18897">MRSRYNGNCITAKKATGRHVTAYIGNAAYFSSSLRRKKCPAQKETSIAAIDIKRDDKPNNILLGKLRPKSLSWCLEVRIARNMTREFTEKHRAMSDEMEKTLNAGLRSRVGVPFPSLMPPGTVADVAKATVAMSAATTEHELEVVLSHALPFFTSSSCFSVKISLAVLLALL</sequence>
<comment type="caution">
    <text evidence="1">The sequence shown here is derived from an EMBL/GenBank/DDBJ whole genome shotgun (WGS) entry which is preliminary data.</text>
</comment>
<dbReference type="AlphaFoldDB" id="A0AA39DUJ7"/>
<reference evidence="1 2" key="1">
    <citation type="journal article" date="2023" name="BMC Biotechnol.">
        <title>Vitis rotundifolia cv Carlos genome sequencing.</title>
        <authorList>
            <person name="Huff M."/>
            <person name="Hulse-Kemp A."/>
            <person name="Scheffler B."/>
            <person name="Youngblood R."/>
            <person name="Simpson S."/>
            <person name="Babiker E."/>
            <person name="Staton M."/>
        </authorList>
    </citation>
    <scope>NUCLEOTIDE SEQUENCE [LARGE SCALE GENOMIC DNA]</scope>
    <source>
        <tissue evidence="1">Leaf</tissue>
    </source>
</reference>
<keyword evidence="2" id="KW-1185">Reference proteome</keyword>
<evidence type="ECO:0000313" key="1">
    <source>
        <dbReference type="EMBL" id="KAJ9696100.1"/>
    </source>
</evidence>